<dbReference type="GO" id="GO:0004519">
    <property type="term" value="F:endonuclease activity"/>
    <property type="evidence" value="ECO:0007669"/>
    <property type="project" value="UniProtKB-KW"/>
</dbReference>
<keyword evidence="12" id="KW-1185">Reference proteome</keyword>
<evidence type="ECO:0000313" key="12">
    <source>
        <dbReference type="Proteomes" id="UP000815325"/>
    </source>
</evidence>
<evidence type="ECO:0000256" key="9">
    <source>
        <dbReference type="ARBA" id="ARBA00023204"/>
    </source>
</evidence>
<keyword evidence="8" id="KW-0460">Magnesium</keyword>
<evidence type="ECO:0000256" key="1">
    <source>
        <dbReference type="ARBA" id="ARBA00001936"/>
    </source>
</evidence>
<keyword evidence="10" id="KW-0539">Nucleus</keyword>
<keyword evidence="7" id="KW-0378">Hydrolase</keyword>
<evidence type="ECO:0000256" key="2">
    <source>
        <dbReference type="ARBA" id="ARBA00001946"/>
    </source>
</evidence>
<evidence type="ECO:0000256" key="3">
    <source>
        <dbReference type="ARBA" id="ARBA00004123"/>
    </source>
</evidence>
<evidence type="ECO:0000256" key="7">
    <source>
        <dbReference type="ARBA" id="ARBA00022801"/>
    </source>
</evidence>
<dbReference type="SUPFAM" id="SSF56219">
    <property type="entry name" value="DNase I-like"/>
    <property type="match status" value="1"/>
</dbReference>
<keyword evidence="9" id="KW-0234">DNA repair</keyword>
<keyword evidence="5" id="KW-0479">Metal-binding</keyword>
<comment type="subcellular location">
    <subcellularLocation>
        <location evidence="3">Nucleus</location>
    </subcellularLocation>
</comment>
<evidence type="ECO:0000256" key="8">
    <source>
        <dbReference type="ARBA" id="ARBA00022842"/>
    </source>
</evidence>
<dbReference type="EMBL" id="MU069609">
    <property type="protein sequence ID" value="KAF5837613.1"/>
    <property type="molecule type" value="Genomic_DNA"/>
</dbReference>
<organism evidence="11 12">
    <name type="scientific">Dunaliella salina</name>
    <name type="common">Green alga</name>
    <name type="synonym">Protococcus salinus</name>
    <dbReference type="NCBI Taxonomy" id="3046"/>
    <lineage>
        <taxon>Eukaryota</taxon>
        <taxon>Viridiplantae</taxon>
        <taxon>Chlorophyta</taxon>
        <taxon>core chlorophytes</taxon>
        <taxon>Chlorophyceae</taxon>
        <taxon>CS clade</taxon>
        <taxon>Chlamydomonadales</taxon>
        <taxon>Dunaliellaceae</taxon>
        <taxon>Dunaliella</taxon>
    </lineage>
</organism>
<evidence type="ECO:0000256" key="4">
    <source>
        <dbReference type="ARBA" id="ARBA00022722"/>
    </source>
</evidence>
<gene>
    <name evidence="11" type="ORF">DUNSADRAFT_4117</name>
</gene>
<evidence type="ECO:0000256" key="5">
    <source>
        <dbReference type="ARBA" id="ARBA00022723"/>
    </source>
</evidence>
<dbReference type="PANTHER" id="PTHR15822:SF4">
    <property type="entry name" value="TYROSYL-DNA PHOSPHODIESTERASE 2"/>
    <property type="match status" value="1"/>
</dbReference>
<proteinExistence type="predicted"/>
<protein>
    <submittedName>
        <fullName evidence="11">Endonuclease/exonuclease/phosphatase</fullName>
    </submittedName>
</protein>
<comment type="caution">
    <text evidence="11">The sequence shown here is derived from an EMBL/GenBank/DDBJ whole genome shotgun (WGS) entry which is preliminary data.</text>
</comment>
<sequence>MRRVTGFPAAKQKEVLSVLTLNTSDGQPSCRTPGGNVKAQCENQRAGISSTIRGLLHPPNIICLQELQEPPSCLADTFKLLPLTAQSHQGRCMTLIRKECLGPEIKLGRQDVQGPCILTHISIRAVKGREFHLVLINGHLAPFKEGESKRFQQVAEALDKARVLCPYANAYLIAGDMNMRENETAPMCSRLGLVDGWEATGKPQRHRYTWDTTRNLYYENGMMYKARYDRLMWTRNSEVSVRWGLQVIDKSASEDPHCFFSDHFGLLVQLDLGDQSS</sequence>
<dbReference type="PANTHER" id="PTHR15822">
    <property type="entry name" value="TRAF AND TNF RECEPTOR-ASSOCIATED PROTEIN"/>
    <property type="match status" value="1"/>
</dbReference>
<evidence type="ECO:0000256" key="10">
    <source>
        <dbReference type="ARBA" id="ARBA00023242"/>
    </source>
</evidence>
<comment type="cofactor">
    <cofactor evidence="2">
        <name>Mg(2+)</name>
        <dbReference type="ChEBI" id="CHEBI:18420"/>
    </cofactor>
</comment>
<evidence type="ECO:0000256" key="6">
    <source>
        <dbReference type="ARBA" id="ARBA00022763"/>
    </source>
</evidence>
<dbReference type="Proteomes" id="UP000815325">
    <property type="component" value="Unassembled WGS sequence"/>
</dbReference>
<comment type="cofactor">
    <cofactor evidence="1">
        <name>Mn(2+)</name>
        <dbReference type="ChEBI" id="CHEBI:29035"/>
    </cofactor>
</comment>
<keyword evidence="4" id="KW-0540">Nuclease</keyword>
<dbReference type="InterPro" id="IPR051547">
    <property type="entry name" value="TDP2-like"/>
</dbReference>
<dbReference type="InterPro" id="IPR036691">
    <property type="entry name" value="Endo/exonu/phosph_ase_sf"/>
</dbReference>
<accession>A0ABQ7GSS3</accession>
<reference evidence="11" key="1">
    <citation type="submission" date="2017-08" db="EMBL/GenBank/DDBJ databases">
        <authorList>
            <person name="Polle J.E."/>
            <person name="Barry K."/>
            <person name="Cushman J."/>
            <person name="Schmutz J."/>
            <person name="Tran D."/>
            <person name="Hathwaick L.T."/>
            <person name="Yim W.C."/>
            <person name="Jenkins J."/>
            <person name="Mckie-Krisberg Z.M."/>
            <person name="Prochnik S."/>
            <person name="Lindquist E."/>
            <person name="Dockter R.B."/>
            <person name="Adam C."/>
            <person name="Molina H."/>
            <person name="Bunkerborg J."/>
            <person name="Jin E."/>
            <person name="Buchheim M."/>
            <person name="Magnuson J."/>
        </authorList>
    </citation>
    <scope>NUCLEOTIDE SEQUENCE</scope>
    <source>
        <strain evidence="11">CCAP 19/18</strain>
    </source>
</reference>
<name>A0ABQ7GSS3_DUNSA</name>
<keyword evidence="11" id="KW-0255">Endonuclease</keyword>
<keyword evidence="6" id="KW-0227">DNA damage</keyword>
<evidence type="ECO:0000313" key="11">
    <source>
        <dbReference type="EMBL" id="KAF5837613.1"/>
    </source>
</evidence>
<dbReference type="Gene3D" id="3.60.10.10">
    <property type="entry name" value="Endonuclease/exonuclease/phosphatase"/>
    <property type="match status" value="1"/>
</dbReference>